<feature type="transmembrane region" description="Helical" evidence="7">
    <location>
        <begin position="542"/>
        <end position="575"/>
    </location>
</feature>
<evidence type="ECO:0000259" key="8">
    <source>
        <dbReference type="PROSITE" id="PS50011"/>
    </source>
</evidence>
<dbReference type="Proteomes" id="UP000826651">
    <property type="component" value="Unassembled WGS sequence"/>
</dbReference>
<dbReference type="EMBL" id="JAGSHT010000013">
    <property type="protein sequence ID" value="MBZ2197157.1"/>
    <property type="molecule type" value="Genomic_DNA"/>
</dbReference>
<evidence type="ECO:0000256" key="7">
    <source>
        <dbReference type="SAM" id="Phobius"/>
    </source>
</evidence>
<dbReference type="InterPro" id="IPR000719">
    <property type="entry name" value="Prot_kinase_dom"/>
</dbReference>
<dbReference type="Gene3D" id="1.10.510.10">
    <property type="entry name" value="Transferase(Phosphotransferase) domain 1"/>
    <property type="match status" value="1"/>
</dbReference>
<evidence type="ECO:0000256" key="5">
    <source>
        <dbReference type="PROSITE-ProRule" id="PRU10141"/>
    </source>
</evidence>
<dbReference type="PROSITE" id="PS50011">
    <property type="entry name" value="PROTEIN_KINASE_DOM"/>
    <property type="match status" value="1"/>
</dbReference>
<dbReference type="InterPro" id="IPR008271">
    <property type="entry name" value="Ser/Thr_kinase_AS"/>
</dbReference>
<feature type="compositionally biased region" description="Gly residues" evidence="6">
    <location>
        <begin position="287"/>
        <end position="299"/>
    </location>
</feature>
<feature type="compositionally biased region" description="Basic and acidic residues" evidence="6">
    <location>
        <begin position="414"/>
        <end position="424"/>
    </location>
</feature>
<accession>A0ABS7SAN3</accession>
<dbReference type="PROSITE" id="PS00107">
    <property type="entry name" value="PROTEIN_KINASE_ATP"/>
    <property type="match status" value="1"/>
</dbReference>
<feature type="compositionally biased region" description="Polar residues" evidence="6">
    <location>
        <begin position="489"/>
        <end position="500"/>
    </location>
</feature>
<name>A0ABS7SAN3_9MICO</name>
<feature type="region of interest" description="Disordered" evidence="6">
    <location>
        <begin position="444"/>
        <end position="527"/>
    </location>
</feature>
<keyword evidence="4 5" id="KW-0067">ATP-binding</keyword>
<evidence type="ECO:0000313" key="9">
    <source>
        <dbReference type="EMBL" id="MBZ2197157.1"/>
    </source>
</evidence>
<evidence type="ECO:0000256" key="1">
    <source>
        <dbReference type="ARBA" id="ARBA00022679"/>
    </source>
</evidence>
<keyword evidence="7" id="KW-1133">Transmembrane helix</keyword>
<feature type="region of interest" description="Disordered" evidence="6">
    <location>
        <begin position="270"/>
        <end position="299"/>
    </location>
</feature>
<reference evidence="9 10" key="1">
    <citation type="submission" date="2021-04" db="EMBL/GenBank/DDBJ databases">
        <title>Ruania sp. nov., isolated from sandy soil of mangrove forest.</title>
        <authorList>
            <person name="Ge X."/>
            <person name="Huang R."/>
            <person name="Liu W."/>
        </authorList>
    </citation>
    <scope>NUCLEOTIDE SEQUENCE [LARGE SCALE GENOMIC DNA]</scope>
    <source>
        <strain evidence="9 10">N2-46</strain>
    </source>
</reference>
<feature type="binding site" evidence="5">
    <location>
        <position position="44"/>
    </location>
    <ligand>
        <name>ATP</name>
        <dbReference type="ChEBI" id="CHEBI:30616"/>
    </ligand>
</feature>
<keyword evidence="1" id="KW-0808">Transferase</keyword>
<dbReference type="CDD" id="cd14014">
    <property type="entry name" value="STKc_PknB_like"/>
    <property type="match status" value="1"/>
</dbReference>
<feature type="region of interest" description="Disordered" evidence="6">
    <location>
        <begin position="361"/>
        <end position="429"/>
    </location>
</feature>
<gene>
    <name evidence="9" type="ORF">KCQ71_13410</name>
</gene>
<keyword evidence="7" id="KW-0472">Membrane</keyword>
<keyword evidence="7" id="KW-0812">Transmembrane</keyword>
<dbReference type="PANTHER" id="PTHR43289">
    <property type="entry name" value="MITOGEN-ACTIVATED PROTEIN KINASE KINASE KINASE 20-RELATED"/>
    <property type="match status" value="1"/>
</dbReference>
<protein>
    <submittedName>
        <fullName evidence="9">Protein kinase</fullName>
    </submittedName>
</protein>
<dbReference type="InterPro" id="IPR017441">
    <property type="entry name" value="Protein_kinase_ATP_BS"/>
</dbReference>
<organism evidence="9 10">
    <name type="scientific">Occultella gossypii</name>
    <dbReference type="NCBI Taxonomy" id="2800820"/>
    <lineage>
        <taxon>Bacteria</taxon>
        <taxon>Bacillati</taxon>
        <taxon>Actinomycetota</taxon>
        <taxon>Actinomycetes</taxon>
        <taxon>Micrococcales</taxon>
        <taxon>Ruaniaceae</taxon>
        <taxon>Occultella</taxon>
    </lineage>
</organism>
<sequence length="714" mass="73346">MDERPASSPLREVGGYRLLARLGAGGMGTVYKALDAEDRLVAVKLLHPVFSADEAARERLRREVATLHRVRGEHVARVLDAEADSDEAFIVTELIDGQSLEDSIVEHGPMDAEELAGLANGLAQALEEIHAAGVVHRDLKPANVMLTDDGPVVIDFGISQLADDTRLTQTGMVTGTPGYVDPEVMRGADPGSAGDWWGWSAVLVYSATGRPPFGRGPGVLMRVEAGRADVAGLHPRVAQVLRRALHPDPDRRMGTDTVLRALTDHAEGREVTSLLAPGDWDEADAGLDGGGSAGADGAGSAGDDGYGAAGYDGDAYDGGGSAGQSPAARAVGAAGVLGAAGALGAAGGAAAGELPRSYPPAGGVAGAGQGPPSYSPTGPGTTALGEELPTYRPPSGHPPSYAPSAGSGAESDADGPRGPRDPQPGDRPATAVMPLALREQYPPTQASPMREAHPTAPSMPQQPIPQQHVAQQYPAPPPSQVAGPPSRPTPSETSWYPTTSGEPPNEPGHPGQPGQPGQGEAPGQWPAWAIPAKPRPGVTGAWWLAAVGLGVLWPSWTLLVFLAVFLLVGTVGSAARSLRGRRIRRGPGKWDLVTAGLASPWHLVLSTLLTLPGLIVAGLGGVIVWGLASPSVPLTFVVPAVVAVVTLLLWWTPSSGHAREGARSVLAVFAPGVRGAWAWVAIALGLLATAAVLLLLGSPGADWAPFDQPPIPRF</sequence>
<dbReference type="InterPro" id="IPR011009">
    <property type="entry name" value="Kinase-like_dom_sf"/>
</dbReference>
<dbReference type="Gene3D" id="3.30.200.20">
    <property type="entry name" value="Phosphorylase Kinase, domain 1"/>
    <property type="match status" value="1"/>
</dbReference>
<feature type="compositionally biased region" description="Pro residues" evidence="6">
    <location>
        <begin position="391"/>
        <end position="401"/>
    </location>
</feature>
<comment type="caution">
    <text evidence="9">The sequence shown here is derived from an EMBL/GenBank/DDBJ whole genome shotgun (WGS) entry which is preliminary data.</text>
</comment>
<keyword evidence="2 5" id="KW-0547">Nucleotide-binding</keyword>
<evidence type="ECO:0000256" key="2">
    <source>
        <dbReference type="ARBA" id="ARBA00022741"/>
    </source>
</evidence>
<evidence type="ECO:0000256" key="3">
    <source>
        <dbReference type="ARBA" id="ARBA00022777"/>
    </source>
</evidence>
<evidence type="ECO:0000256" key="4">
    <source>
        <dbReference type="ARBA" id="ARBA00022840"/>
    </source>
</evidence>
<feature type="transmembrane region" description="Helical" evidence="7">
    <location>
        <begin position="603"/>
        <end position="628"/>
    </location>
</feature>
<evidence type="ECO:0000256" key="6">
    <source>
        <dbReference type="SAM" id="MobiDB-lite"/>
    </source>
</evidence>
<keyword evidence="10" id="KW-1185">Reference proteome</keyword>
<feature type="compositionally biased region" description="Low complexity" evidence="6">
    <location>
        <begin position="370"/>
        <end position="382"/>
    </location>
</feature>
<proteinExistence type="predicted"/>
<dbReference type="RefSeq" id="WP_223406693.1">
    <property type="nucleotide sequence ID" value="NZ_JAGSHT010000013.1"/>
</dbReference>
<dbReference type="Pfam" id="PF00069">
    <property type="entry name" value="Pkinase"/>
    <property type="match status" value="1"/>
</dbReference>
<dbReference type="PROSITE" id="PS00108">
    <property type="entry name" value="PROTEIN_KINASE_ST"/>
    <property type="match status" value="1"/>
</dbReference>
<dbReference type="SMART" id="SM00220">
    <property type="entry name" value="S_TKc"/>
    <property type="match status" value="1"/>
</dbReference>
<dbReference type="GO" id="GO:0016301">
    <property type="term" value="F:kinase activity"/>
    <property type="evidence" value="ECO:0007669"/>
    <property type="project" value="UniProtKB-KW"/>
</dbReference>
<feature type="transmembrane region" description="Helical" evidence="7">
    <location>
        <begin position="673"/>
        <end position="696"/>
    </location>
</feature>
<dbReference type="SUPFAM" id="SSF56112">
    <property type="entry name" value="Protein kinase-like (PK-like)"/>
    <property type="match status" value="1"/>
</dbReference>
<evidence type="ECO:0000313" key="10">
    <source>
        <dbReference type="Proteomes" id="UP000826651"/>
    </source>
</evidence>
<feature type="transmembrane region" description="Helical" evidence="7">
    <location>
        <begin position="634"/>
        <end position="652"/>
    </location>
</feature>
<dbReference type="PANTHER" id="PTHR43289:SF34">
    <property type="entry name" value="SERINE_THREONINE-PROTEIN KINASE YBDM-RELATED"/>
    <property type="match status" value="1"/>
</dbReference>
<keyword evidence="3 9" id="KW-0418">Kinase</keyword>
<feature type="domain" description="Protein kinase" evidence="8">
    <location>
        <begin position="16"/>
        <end position="268"/>
    </location>
</feature>